<protein>
    <submittedName>
        <fullName evidence="2">Uncharacterized protein</fullName>
    </submittedName>
</protein>
<reference evidence="2 3" key="1">
    <citation type="submission" date="2020-06" db="EMBL/GenBank/DDBJ databases">
        <authorList>
            <person name="Li R."/>
            <person name="Bekaert M."/>
        </authorList>
    </citation>
    <scope>NUCLEOTIDE SEQUENCE [LARGE SCALE GENOMIC DNA]</scope>
    <source>
        <strain evidence="3">wild</strain>
    </source>
</reference>
<name>A0A6J7ZVQ4_MYTCO</name>
<feature type="region of interest" description="Disordered" evidence="1">
    <location>
        <begin position="190"/>
        <end position="221"/>
    </location>
</feature>
<gene>
    <name evidence="2" type="ORF">MCOR_980</name>
</gene>
<dbReference type="AlphaFoldDB" id="A0A6J7ZVQ4"/>
<keyword evidence="3" id="KW-1185">Reference proteome</keyword>
<feature type="compositionally biased region" description="Polar residues" evidence="1">
    <location>
        <begin position="209"/>
        <end position="221"/>
    </location>
</feature>
<sequence>MEILESIFKNEDDIVNVNVKKVSIVLVLEANDFIPKFHNISHKKMPSLFMSNEHFRLNLFQKSEKNIHQLNTTVYKDFIKTLFSSISNIQVSFEEVRHNSMFCKQRKTTDQIDTSFLRNAKLLLLPPKSCLERMAELVNLQIEFLETTGDSTAKLPNFLEKDCLKKTETGEVEYHFGPLARENIEHLLGNHTRQMNKTPQKGKRKKKMLTSTPSKANTSST</sequence>
<evidence type="ECO:0000256" key="1">
    <source>
        <dbReference type="SAM" id="MobiDB-lite"/>
    </source>
</evidence>
<proteinExistence type="predicted"/>
<dbReference type="EMBL" id="CACVKT020000200">
    <property type="protein sequence ID" value="CAC5357204.1"/>
    <property type="molecule type" value="Genomic_DNA"/>
</dbReference>
<evidence type="ECO:0000313" key="3">
    <source>
        <dbReference type="Proteomes" id="UP000507470"/>
    </source>
</evidence>
<organism evidence="2 3">
    <name type="scientific">Mytilus coruscus</name>
    <name type="common">Sea mussel</name>
    <dbReference type="NCBI Taxonomy" id="42192"/>
    <lineage>
        <taxon>Eukaryota</taxon>
        <taxon>Metazoa</taxon>
        <taxon>Spiralia</taxon>
        <taxon>Lophotrochozoa</taxon>
        <taxon>Mollusca</taxon>
        <taxon>Bivalvia</taxon>
        <taxon>Autobranchia</taxon>
        <taxon>Pteriomorphia</taxon>
        <taxon>Mytilida</taxon>
        <taxon>Mytiloidea</taxon>
        <taxon>Mytilidae</taxon>
        <taxon>Mytilinae</taxon>
        <taxon>Mytilus</taxon>
    </lineage>
</organism>
<evidence type="ECO:0000313" key="2">
    <source>
        <dbReference type="EMBL" id="CAC5357204.1"/>
    </source>
</evidence>
<accession>A0A6J7ZVQ4</accession>
<dbReference type="Proteomes" id="UP000507470">
    <property type="component" value="Unassembled WGS sequence"/>
</dbReference>